<feature type="transmembrane region" description="Helical" evidence="1">
    <location>
        <begin position="169"/>
        <end position="196"/>
    </location>
</feature>
<dbReference type="AlphaFoldDB" id="U3AAH9"/>
<comment type="caution">
    <text evidence="2">The sequence shown here is derived from an EMBL/GenBank/DDBJ whole genome shotgun (WGS) entry which is preliminary data.</text>
</comment>
<name>U3AAH9_9EURY</name>
<reference evidence="2 3" key="1">
    <citation type="submission" date="2013-09" db="EMBL/GenBank/DDBJ databases">
        <title>Whole genome sequencing of Halarchaeum acidiphilum strain MH1-52-1.</title>
        <authorList>
            <person name="Shimane Y."/>
            <person name="Minegishi H."/>
            <person name="Nishi S."/>
            <person name="Echigo A."/>
            <person name="Shuto A."/>
            <person name="Konishi M."/>
            <person name="Ito T."/>
            <person name="Ohkuma M."/>
            <person name="Ohta Y."/>
            <person name="Nagano Y."/>
            <person name="Tsubouchi T."/>
            <person name="Mori K."/>
            <person name="Usui K."/>
            <person name="Kamekura M."/>
            <person name="Usami R."/>
            <person name="Takaki Y."/>
            <person name="Hatada Y."/>
        </authorList>
    </citation>
    <scope>NUCLEOTIDE SEQUENCE [LARGE SCALE GENOMIC DNA]</scope>
    <source>
        <strain evidence="2 3">JCM 16109</strain>
    </source>
</reference>
<gene>
    <name evidence="2" type="ORF">MBEHAL_0533</name>
</gene>
<organism evidence="2 3">
    <name type="scientific">Halarchaeum acidiphilum MH1-52-1</name>
    <dbReference type="NCBI Taxonomy" id="1261545"/>
    <lineage>
        <taxon>Archaea</taxon>
        <taxon>Methanobacteriati</taxon>
        <taxon>Methanobacteriota</taxon>
        <taxon>Stenosarchaea group</taxon>
        <taxon>Halobacteria</taxon>
        <taxon>Halobacteriales</taxon>
        <taxon>Halobacteriaceae</taxon>
    </lineage>
</organism>
<evidence type="ECO:0000313" key="2">
    <source>
        <dbReference type="EMBL" id="GAD51773.1"/>
    </source>
</evidence>
<dbReference type="EMBL" id="BATA01000008">
    <property type="protein sequence ID" value="GAD51773.1"/>
    <property type="molecule type" value="Genomic_DNA"/>
</dbReference>
<keyword evidence="1" id="KW-1133">Transmembrane helix</keyword>
<feature type="transmembrane region" description="Helical" evidence="1">
    <location>
        <begin position="70"/>
        <end position="88"/>
    </location>
</feature>
<keyword evidence="1" id="KW-0472">Membrane</keyword>
<evidence type="ECO:0000256" key="1">
    <source>
        <dbReference type="SAM" id="Phobius"/>
    </source>
</evidence>
<feature type="transmembrane region" description="Helical" evidence="1">
    <location>
        <begin position="100"/>
        <end position="123"/>
    </location>
</feature>
<feature type="transmembrane region" description="Helical" evidence="1">
    <location>
        <begin position="243"/>
        <end position="261"/>
    </location>
</feature>
<feature type="transmembrane region" description="Helical" evidence="1">
    <location>
        <begin position="44"/>
        <end position="64"/>
    </location>
</feature>
<keyword evidence="3" id="KW-1185">Reference proteome</keyword>
<feature type="transmembrane region" description="Helical" evidence="1">
    <location>
        <begin position="298"/>
        <end position="318"/>
    </location>
</feature>
<feature type="transmembrane region" description="Helical" evidence="1">
    <location>
        <begin position="129"/>
        <end position="148"/>
    </location>
</feature>
<feature type="transmembrane region" description="Helical" evidence="1">
    <location>
        <begin position="216"/>
        <end position="236"/>
    </location>
</feature>
<evidence type="ECO:0008006" key="4">
    <source>
        <dbReference type="Google" id="ProtNLM"/>
    </source>
</evidence>
<sequence>MFLAAVPSTCRPSPRSPTPLIISGLELVIVSDTISADPARGRSIALGAGLLVLLCCLSGAALAAGRAGKVVGIGWVAFGAMALGAVLGARADAGSARGLVWGYGLASGAMVTSAAVFLVPQAVGYDPRLAGFGLATGVIAGFGAHTVGHRLSHRDLPIDRTAAQLTAHALAAGAIIGAVYATMPDLGVVLGLAIVSHKGPAGYAAARRLRIDDRPVTPLLVPAAALGVVAVAVTLLRVPPNPAVDAVVFGFAAGVFLHVAMDFLPDCEIGGEIHAAVTRDAGGDGHDHALLDRLRTHAVASTVVGGCCVLVASVALGVV</sequence>
<evidence type="ECO:0000313" key="3">
    <source>
        <dbReference type="Proteomes" id="UP000016986"/>
    </source>
</evidence>
<protein>
    <recommendedName>
        <fullName evidence="4">ZIP family metal transporter</fullName>
    </recommendedName>
</protein>
<proteinExistence type="predicted"/>
<dbReference type="Proteomes" id="UP000016986">
    <property type="component" value="Unassembled WGS sequence"/>
</dbReference>
<keyword evidence="1" id="KW-0812">Transmembrane</keyword>
<accession>U3AAH9</accession>
<dbReference type="eggNOG" id="arCOG00576">
    <property type="taxonomic scope" value="Archaea"/>
</dbReference>